<evidence type="ECO:0000256" key="1">
    <source>
        <dbReference type="SAM" id="MobiDB-lite"/>
    </source>
</evidence>
<reference evidence="2 3" key="1">
    <citation type="submission" date="2018-07" db="EMBL/GenBank/DDBJ databases">
        <authorList>
            <person name="Hartzog G.A."/>
            <person name="Garlena R.A."/>
            <person name="Russell D.A."/>
            <person name="Pope W.H."/>
            <person name="Jacobs-Sera D."/>
            <person name="Hatfull G.F."/>
        </authorList>
    </citation>
    <scope>NUCLEOTIDE SEQUENCE [LARGE SCALE GENOMIC DNA]</scope>
</reference>
<gene>
    <name evidence="2" type="primary">46</name>
    <name evidence="2" type="ORF">SEA_MANTRA_46</name>
</gene>
<feature type="region of interest" description="Disordered" evidence="1">
    <location>
        <begin position="1"/>
        <end position="26"/>
    </location>
</feature>
<dbReference type="RefSeq" id="YP_009959410.1">
    <property type="nucleotide sequence ID" value="NC_051680.1"/>
</dbReference>
<organism evidence="2 3">
    <name type="scientific">Mycobacterium phage Mantra</name>
    <dbReference type="NCBI Taxonomy" id="2283297"/>
    <lineage>
        <taxon>Viruses</taxon>
        <taxon>Duplodnaviria</taxon>
        <taxon>Heunggongvirae</taxon>
        <taxon>Uroviricota</taxon>
        <taxon>Caudoviricetes</taxon>
        <taxon>Gracegardnervirinae</taxon>
        <taxon>Cheoctovirus</taxon>
        <taxon>Cheoctovirus mantra</taxon>
    </lineage>
</organism>
<dbReference type="KEGG" id="vg:60330953"/>
<proteinExistence type="predicted"/>
<keyword evidence="3" id="KW-1185">Reference proteome</keyword>
<evidence type="ECO:0000313" key="2">
    <source>
        <dbReference type="EMBL" id="AXH69471.1"/>
    </source>
</evidence>
<dbReference type="GeneID" id="60330953"/>
<dbReference type="Proteomes" id="UP000259261">
    <property type="component" value="Segment"/>
</dbReference>
<accession>A0A345MFZ0</accession>
<name>A0A345MFZ0_9CAUD</name>
<sequence length="26" mass="2853">MTFHSPPEASDSAFPEAEETFVPVET</sequence>
<dbReference type="EMBL" id="MH590596">
    <property type="protein sequence ID" value="AXH69471.1"/>
    <property type="molecule type" value="Genomic_DNA"/>
</dbReference>
<evidence type="ECO:0000313" key="3">
    <source>
        <dbReference type="Proteomes" id="UP000259261"/>
    </source>
</evidence>
<protein>
    <submittedName>
        <fullName evidence="2">Uncharacterized protein</fullName>
    </submittedName>
</protein>